<keyword evidence="2" id="KW-1185">Reference proteome</keyword>
<accession>E4XV78</accession>
<dbReference type="InParanoid" id="E4XV78"/>
<proteinExistence type="predicted"/>
<evidence type="ECO:0000313" key="2">
    <source>
        <dbReference type="Proteomes" id="UP000001307"/>
    </source>
</evidence>
<evidence type="ECO:0000313" key="1">
    <source>
        <dbReference type="EMBL" id="CBY13609.1"/>
    </source>
</evidence>
<reference evidence="1" key="1">
    <citation type="journal article" date="2010" name="Science">
        <title>Plasticity of animal genome architecture unmasked by rapid evolution of a pelagic tunicate.</title>
        <authorList>
            <person name="Denoeud F."/>
            <person name="Henriet S."/>
            <person name="Mungpakdee S."/>
            <person name="Aury J.M."/>
            <person name="Da Silva C."/>
            <person name="Brinkmann H."/>
            <person name="Mikhaleva J."/>
            <person name="Olsen L.C."/>
            <person name="Jubin C."/>
            <person name="Canestro C."/>
            <person name="Bouquet J.M."/>
            <person name="Danks G."/>
            <person name="Poulain J."/>
            <person name="Campsteijn C."/>
            <person name="Adamski M."/>
            <person name="Cross I."/>
            <person name="Yadetie F."/>
            <person name="Muffato M."/>
            <person name="Louis A."/>
            <person name="Butcher S."/>
            <person name="Tsagkogeorga G."/>
            <person name="Konrad A."/>
            <person name="Singh S."/>
            <person name="Jensen M.F."/>
            <person name="Cong E.H."/>
            <person name="Eikeseth-Otteraa H."/>
            <person name="Noel B."/>
            <person name="Anthouard V."/>
            <person name="Porcel B.M."/>
            <person name="Kachouri-Lafond R."/>
            <person name="Nishino A."/>
            <person name="Ugolini M."/>
            <person name="Chourrout P."/>
            <person name="Nishida H."/>
            <person name="Aasland R."/>
            <person name="Huzurbazar S."/>
            <person name="Westhof E."/>
            <person name="Delsuc F."/>
            <person name="Lehrach H."/>
            <person name="Reinhardt R."/>
            <person name="Weissenbach J."/>
            <person name="Roy S.W."/>
            <person name="Artiguenave F."/>
            <person name="Postlethwait J.H."/>
            <person name="Manak J.R."/>
            <person name="Thompson E.M."/>
            <person name="Jaillon O."/>
            <person name="Du Pasquier L."/>
            <person name="Boudinot P."/>
            <person name="Liberles D.A."/>
            <person name="Volff J.N."/>
            <person name="Philippe H."/>
            <person name="Lenhard B."/>
            <person name="Roest Crollius H."/>
            <person name="Wincker P."/>
            <person name="Chourrout D."/>
        </authorList>
    </citation>
    <scope>NUCLEOTIDE SEQUENCE [LARGE SCALE GENOMIC DNA]</scope>
</reference>
<dbReference type="EMBL" id="FN653202">
    <property type="protein sequence ID" value="CBY13609.1"/>
    <property type="molecule type" value="Genomic_DNA"/>
</dbReference>
<organism evidence="1">
    <name type="scientific">Oikopleura dioica</name>
    <name type="common">Tunicate</name>
    <dbReference type="NCBI Taxonomy" id="34765"/>
    <lineage>
        <taxon>Eukaryota</taxon>
        <taxon>Metazoa</taxon>
        <taxon>Chordata</taxon>
        <taxon>Tunicata</taxon>
        <taxon>Appendicularia</taxon>
        <taxon>Copelata</taxon>
        <taxon>Oikopleuridae</taxon>
        <taxon>Oikopleura</taxon>
    </lineage>
</organism>
<feature type="non-terminal residue" evidence="1">
    <location>
        <position position="1"/>
    </location>
</feature>
<dbReference type="AlphaFoldDB" id="E4XV78"/>
<protein>
    <submittedName>
        <fullName evidence="1">Uncharacterized protein</fullName>
    </submittedName>
</protein>
<name>E4XV78_OIKDI</name>
<dbReference type="OrthoDB" id="10471771at2759"/>
<sequence length="142" mass="16120">ATKIEDIEECRNAGLKLSEKSSLNLRRSRRSTLFWGSSSDENVCSLPCQRRELRITGKNLLMSLFPSDHHYLVVVKAGNQLVKNNAEIDLGDCSGHCIRDSSPLLRWNKVKTCVASKTQGQLKFKLYLLFAGELFNRLITDY</sequence>
<gene>
    <name evidence="1" type="ORF">GSOID_T00005404001</name>
</gene>
<dbReference type="Proteomes" id="UP000001307">
    <property type="component" value="Unassembled WGS sequence"/>
</dbReference>